<feature type="binding site" evidence="12">
    <location>
        <position position="455"/>
    </location>
    <ligand>
        <name>Zn(2+)</name>
        <dbReference type="ChEBI" id="CHEBI:29105"/>
        <label>2</label>
    </ligand>
</feature>
<dbReference type="InterPro" id="IPR005259">
    <property type="entry name" value="PriA"/>
</dbReference>
<dbReference type="InterPro" id="IPR027417">
    <property type="entry name" value="P-loop_NTPase"/>
</dbReference>
<name>C5BRK6_TERTT</name>
<keyword evidence="8 12" id="KW-0067">ATP-binding</keyword>
<dbReference type="PROSITE" id="PS51192">
    <property type="entry name" value="HELICASE_ATP_BIND_1"/>
    <property type="match status" value="1"/>
</dbReference>
<dbReference type="NCBIfam" id="NF004065">
    <property type="entry name" value="PRK05580.1-1"/>
    <property type="match status" value="1"/>
</dbReference>
<dbReference type="GO" id="GO:0006302">
    <property type="term" value="P:double-strand break repair"/>
    <property type="evidence" value="ECO:0007669"/>
    <property type="project" value="InterPro"/>
</dbReference>
<dbReference type="SMART" id="SM00487">
    <property type="entry name" value="DEXDc"/>
    <property type="match status" value="1"/>
</dbReference>
<keyword evidence="1 12" id="KW-0639">Primosome</keyword>
<dbReference type="Pfam" id="PF17764">
    <property type="entry name" value="PriA_3primeBD"/>
    <property type="match status" value="1"/>
</dbReference>
<protein>
    <recommendedName>
        <fullName evidence="12">Replication restart protein PriA</fullName>
    </recommendedName>
    <alternativeName>
        <fullName evidence="12">ATP-dependent DNA helicase PriA</fullName>
        <ecNumber evidence="12">5.6.2.4</ecNumber>
    </alternativeName>
    <alternativeName>
        <fullName evidence="12">DNA 3'-5' helicase PriA</fullName>
    </alternativeName>
</protein>
<keyword evidence="15" id="KW-1185">Reference proteome</keyword>
<dbReference type="GO" id="GO:0006269">
    <property type="term" value="P:DNA replication, synthesis of primer"/>
    <property type="evidence" value="ECO:0007669"/>
    <property type="project" value="UniProtKB-KW"/>
</dbReference>
<evidence type="ECO:0000256" key="8">
    <source>
        <dbReference type="ARBA" id="ARBA00022840"/>
    </source>
</evidence>
<dbReference type="GO" id="GO:0005524">
    <property type="term" value="F:ATP binding"/>
    <property type="evidence" value="ECO:0007669"/>
    <property type="project" value="UniProtKB-UniRule"/>
</dbReference>
<evidence type="ECO:0000313" key="15">
    <source>
        <dbReference type="Proteomes" id="UP000009080"/>
    </source>
</evidence>
<dbReference type="InterPro" id="IPR041236">
    <property type="entry name" value="PriA_C"/>
</dbReference>
<dbReference type="EC" id="5.6.2.4" evidence="12"/>
<evidence type="ECO:0000256" key="10">
    <source>
        <dbReference type="ARBA" id="ARBA00023235"/>
    </source>
</evidence>
<dbReference type="Pfam" id="PF18319">
    <property type="entry name" value="Zn_ribbon_PriA"/>
    <property type="match status" value="1"/>
</dbReference>
<gene>
    <name evidence="12 14" type="primary">priA</name>
    <name evidence="14" type="ordered locus">TERTU_3589</name>
</gene>
<dbReference type="GO" id="GO:1990077">
    <property type="term" value="C:primosome complex"/>
    <property type="evidence" value="ECO:0007669"/>
    <property type="project" value="UniProtKB-UniRule"/>
</dbReference>
<evidence type="ECO:0000256" key="5">
    <source>
        <dbReference type="ARBA" id="ARBA00022801"/>
    </source>
</evidence>
<comment type="catalytic activity">
    <reaction evidence="12">
        <text>Couples ATP hydrolysis with the unwinding of duplex DNA by translocating in the 3'-5' direction.</text>
        <dbReference type="EC" id="5.6.2.4"/>
    </reaction>
</comment>
<feature type="binding site" evidence="12">
    <location>
        <position position="470"/>
    </location>
    <ligand>
        <name>Zn(2+)</name>
        <dbReference type="ChEBI" id="CHEBI:29105"/>
        <label>2</label>
    </ligand>
</feature>
<feature type="domain" description="Helicase ATP-binding" evidence="13">
    <location>
        <begin position="218"/>
        <end position="384"/>
    </location>
</feature>
<dbReference type="EMBL" id="CP001614">
    <property type="protein sequence ID" value="ACR13354.1"/>
    <property type="molecule type" value="Genomic_DNA"/>
</dbReference>
<keyword evidence="9 12" id="KW-0238">DNA-binding</keyword>
<dbReference type="PANTHER" id="PTHR30580:SF0">
    <property type="entry name" value="PRIMOSOMAL PROTEIN N"/>
    <property type="match status" value="1"/>
</dbReference>
<dbReference type="NCBIfam" id="TIGR00595">
    <property type="entry name" value="priA"/>
    <property type="match status" value="1"/>
</dbReference>
<dbReference type="Pfam" id="PF00270">
    <property type="entry name" value="DEAD"/>
    <property type="match status" value="1"/>
</dbReference>
<dbReference type="Proteomes" id="UP000009080">
    <property type="component" value="Chromosome"/>
</dbReference>
<dbReference type="Pfam" id="PF18074">
    <property type="entry name" value="PriA_C"/>
    <property type="match status" value="1"/>
</dbReference>
<keyword evidence="3 12" id="KW-0479">Metal-binding</keyword>
<organism evidence="14 15">
    <name type="scientific">Teredinibacter turnerae (strain ATCC 39867 / T7901)</name>
    <dbReference type="NCBI Taxonomy" id="377629"/>
    <lineage>
        <taxon>Bacteria</taxon>
        <taxon>Pseudomonadati</taxon>
        <taxon>Pseudomonadota</taxon>
        <taxon>Gammaproteobacteria</taxon>
        <taxon>Cellvibrionales</taxon>
        <taxon>Cellvibrionaceae</taxon>
        <taxon>Teredinibacter</taxon>
    </lineage>
</organism>
<dbReference type="NCBIfam" id="NF004067">
    <property type="entry name" value="PRK05580.1-4"/>
    <property type="match status" value="1"/>
</dbReference>
<keyword evidence="2 12" id="KW-0235">DNA replication</keyword>
<evidence type="ECO:0000256" key="3">
    <source>
        <dbReference type="ARBA" id="ARBA00022723"/>
    </source>
</evidence>
<feature type="binding site" evidence="12">
    <location>
        <position position="452"/>
    </location>
    <ligand>
        <name>Zn(2+)</name>
        <dbReference type="ChEBI" id="CHEBI:29105"/>
        <label>2</label>
    </ligand>
</feature>
<dbReference type="Pfam" id="PF21213">
    <property type="entry name" value="WHD_PriA"/>
    <property type="match status" value="1"/>
</dbReference>
<dbReference type="eggNOG" id="COG1198">
    <property type="taxonomic scope" value="Bacteria"/>
</dbReference>
<feature type="binding site" evidence="12">
    <location>
        <position position="483"/>
    </location>
    <ligand>
        <name>Zn(2+)</name>
        <dbReference type="ChEBI" id="CHEBI:29105"/>
        <label>1</label>
    </ligand>
</feature>
<comment type="similarity">
    <text evidence="12">Belongs to the helicase family. PriA subfamily.</text>
</comment>
<dbReference type="SUPFAM" id="SSF52540">
    <property type="entry name" value="P-loop containing nucleoside triphosphate hydrolases"/>
    <property type="match status" value="1"/>
</dbReference>
<feature type="binding site" evidence="12">
    <location>
        <position position="486"/>
    </location>
    <ligand>
        <name>Zn(2+)</name>
        <dbReference type="ChEBI" id="CHEBI:29105"/>
        <label>1</label>
    </ligand>
</feature>
<feature type="binding site" evidence="12">
    <location>
        <position position="443"/>
    </location>
    <ligand>
        <name>Zn(2+)</name>
        <dbReference type="ChEBI" id="CHEBI:29105"/>
        <label>1</label>
    </ligand>
</feature>
<comment type="catalytic activity">
    <reaction evidence="11 12">
        <text>ATP + H2O = ADP + phosphate + H(+)</text>
        <dbReference type="Rhea" id="RHEA:13065"/>
        <dbReference type="ChEBI" id="CHEBI:15377"/>
        <dbReference type="ChEBI" id="CHEBI:15378"/>
        <dbReference type="ChEBI" id="CHEBI:30616"/>
        <dbReference type="ChEBI" id="CHEBI:43474"/>
        <dbReference type="ChEBI" id="CHEBI:456216"/>
        <dbReference type="EC" id="5.6.2.4"/>
    </reaction>
</comment>
<dbReference type="InterPro" id="IPR040498">
    <property type="entry name" value="PriA_CRR"/>
</dbReference>
<dbReference type="InterPro" id="IPR048949">
    <property type="entry name" value="WHD_PriA"/>
</dbReference>
<evidence type="ECO:0000256" key="11">
    <source>
        <dbReference type="ARBA" id="ARBA00048988"/>
    </source>
</evidence>
<dbReference type="FunFam" id="3.40.1440.60:FF:000001">
    <property type="entry name" value="Primosomal protein N"/>
    <property type="match status" value="1"/>
</dbReference>
<evidence type="ECO:0000256" key="6">
    <source>
        <dbReference type="ARBA" id="ARBA00022806"/>
    </source>
</evidence>
<keyword evidence="10 12" id="KW-0413">Isomerase</keyword>
<dbReference type="OrthoDB" id="9759544at2"/>
<reference evidence="14 15" key="1">
    <citation type="journal article" date="2009" name="PLoS ONE">
        <title>The complete genome of Teredinibacter turnerae T7901: an intracellular endosymbiont of marine wood-boring bivalves (shipworms).</title>
        <authorList>
            <person name="Yang J.C."/>
            <person name="Madupu R."/>
            <person name="Durkin A.S."/>
            <person name="Ekborg N.A."/>
            <person name="Pedamallu C.S."/>
            <person name="Hostetler J.B."/>
            <person name="Radune D."/>
            <person name="Toms B.S."/>
            <person name="Henrissat B."/>
            <person name="Coutinho P.M."/>
            <person name="Schwarz S."/>
            <person name="Field L."/>
            <person name="Trindade-Silva A.E."/>
            <person name="Soares C.A.G."/>
            <person name="Elshahawi S."/>
            <person name="Hanora A."/>
            <person name="Schmidt E.W."/>
            <person name="Haygood M.G."/>
            <person name="Posfai J."/>
            <person name="Benner J."/>
            <person name="Madinger C."/>
            <person name="Nove J."/>
            <person name="Anton B."/>
            <person name="Chaudhary K."/>
            <person name="Foster J."/>
            <person name="Holman A."/>
            <person name="Kumar S."/>
            <person name="Lessard P.A."/>
            <person name="Luyten Y.A."/>
            <person name="Slatko B."/>
            <person name="Wood N."/>
            <person name="Wu B."/>
            <person name="Teplitski M."/>
            <person name="Mougous J.D."/>
            <person name="Ward N."/>
            <person name="Eisen J.A."/>
            <person name="Badger J.H."/>
            <person name="Distel D.L."/>
        </authorList>
    </citation>
    <scope>NUCLEOTIDE SEQUENCE [LARGE SCALE GENOMIC DNA]</scope>
    <source>
        <strain evidence="15">ATCC 39867 / T7901</strain>
    </source>
</reference>
<evidence type="ECO:0000313" key="14">
    <source>
        <dbReference type="EMBL" id="ACR13354.1"/>
    </source>
</evidence>
<dbReference type="Gene3D" id="3.40.1440.60">
    <property type="entry name" value="PriA, 3(prime) DNA-binding domain"/>
    <property type="match status" value="1"/>
</dbReference>
<dbReference type="FunFam" id="3.40.50.300:FF:000489">
    <property type="entry name" value="Primosome assembly protein PriA"/>
    <property type="match status" value="1"/>
</dbReference>
<dbReference type="InterPro" id="IPR042115">
    <property type="entry name" value="PriA_3primeBD_sf"/>
</dbReference>
<evidence type="ECO:0000256" key="9">
    <source>
        <dbReference type="ARBA" id="ARBA00023125"/>
    </source>
</evidence>
<dbReference type="GO" id="GO:0006270">
    <property type="term" value="P:DNA replication initiation"/>
    <property type="evidence" value="ECO:0007669"/>
    <property type="project" value="TreeGrafter"/>
</dbReference>
<dbReference type="HAMAP" id="MF_00983">
    <property type="entry name" value="PriA"/>
    <property type="match status" value="1"/>
</dbReference>
<keyword evidence="4 12" id="KW-0547">Nucleotide-binding</keyword>
<dbReference type="STRING" id="377629.TERTU_3589"/>
<dbReference type="InterPro" id="IPR011545">
    <property type="entry name" value="DEAD/DEAH_box_helicase_dom"/>
</dbReference>
<dbReference type="InterPro" id="IPR001650">
    <property type="entry name" value="Helicase_C-like"/>
</dbReference>
<keyword evidence="5 12" id="KW-0378">Hydrolase</keyword>
<dbReference type="KEGG" id="ttu:TERTU_3589"/>
<evidence type="ECO:0000256" key="7">
    <source>
        <dbReference type="ARBA" id="ARBA00022833"/>
    </source>
</evidence>
<dbReference type="HOGENOM" id="CLU_013353_3_1_6"/>
<proteinExistence type="inferred from homology"/>
<dbReference type="PANTHER" id="PTHR30580">
    <property type="entry name" value="PRIMOSOMAL PROTEIN N"/>
    <property type="match status" value="1"/>
</dbReference>
<dbReference type="GO" id="GO:0016887">
    <property type="term" value="F:ATP hydrolysis activity"/>
    <property type="evidence" value="ECO:0007669"/>
    <property type="project" value="RHEA"/>
</dbReference>
<feature type="binding site" evidence="12">
    <location>
        <position position="446"/>
    </location>
    <ligand>
        <name>Zn(2+)</name>
        <dbReference type="ChEBI" id="CHEBI:29105"/>
        <label>1</label>
    </ligand>
</feature>
<dbReference type="AlphaFoldDB" id="C5BRK6"/>
<keyword evidence="7 12" id="KW-0862">Zinc</keyword>
<dbReference type="SMART" id="SM00490">
    <property type="entry name" value="HELICc"/>
    <property type="match status" value="1"/>
</dbReference>
<comment type="function">
    <text evidence="12">Initiates the restart of stalled replication forks, which reloads the replicative helicase on sites other than the origin of replication. Recognizes and binds to abandoned replication forks and remodels them to uncover a helicase loading site. Promotes assembly of the primosome at these replication forks.</text>
</comment>
<dbReference type="InterPro" id="IPR014001">
    <property type="entry name" value="Helicase_ATP-bd"/>
</dbReference>
<dbReference type="InterPro" id="IPR041222">
    <property type="entry name" value="PriA_3primeBD"/>
</dbReference>
<feature type="binding site" evidence="12">
    <location>
        <position position="473"/>
    </location>
    <ligand>
        <name>Zn(2+)</name>
        <dbReference type="ChEBI" id="CHEBI:29105"/>
        <label>2</label>
    </ligand>
</feature>
<evidence type="ECO:0000256" key="4">
    <source>
        <dbReference type="ARBA" id="ARBA00022741"/>
    </source>
</evidence>
<dbReference type="GO" id="GO:0006310">
    <property type="term" value="P:DNA recombination"/>
    <property type="evidence" value="ECO:0007669"/>
    <property type="project" value="InterPro"/>
</dbReference>
<dbReference type="Gene3D" id="3.40.50.300">
    <property type="entry name" value="P-loop containing nucleotide triphosphate hydrolases"/>
    <property type="match status" value="2"/>
</dbReference>
<dbReference type="CDD" id="cd17929">
    <property type="entry name" value="DEXHc_priA"/>
    <property type="match status" value="1"/>
</dbReference>
<dbReference type="RefSeq" id="WP_015819468.1">
    <property type="nucleotide sequence ID" value="NC_012997.1"/>
</dbReference>
<evidence type="ECO:0000256" key="12">
    <source>
        <dbReference type="HAMAP-Rule" id="MF_00983"/>
    </source>
</evidence>
<dbReference type="CDD" id="cd18804">
    <property type="entry name" value="SF2_C_priA"/>
    <property type="match status" value="1"/>
</dbReference>
<evidence type="ECO:0000256" key="2">
    <source>
        <dbReference type="ARBA" id="ARBA00022705"/>
    </source>
</evidence>
<dbReference type="GO" id="GO:0043138">
    <property type="term" value="F:3'-5' DNA helicase activity"/>
    <property type="evidence" value="ECO:0007669"/>
    <property type="project" value="UniProtKB-EC"/>
</dbReference>
<keyword evidence="6 12" id="KW-0347">Helicase</keyword>
<evidence type="ECO:0000256" key="1">
    <source>
        <dbReference type="ARBA" id="ARBA00022515"/>
    </source>
</evidence>
<dbReference type="GO" id="GO:0003677">
    <property type="term" value="F:DNA binding"/>
    <property type="evidence" value="ECO:0007669"/>
    <property type="project" value="UniProtKB-UniRule"/>
</dbReference>
<sequence length="739" mass="82549">MTTTQDWFISVALPVPLRNTFDYRLPTEADPTANYMGCRVAVNFGHQAMVGIILSCHQTSTYDPAKIVAALEILDHKPLFTAELLNLCWWAADYYQHPLGETLSTAMPTPLRQGKSSAPTLAAWQLTTEGKGLPETALKRAKKQQIALQYLLHNDFLLDADARKLDINSTTMAAMQKKGLVEKVERVPEHQAPKDAADQLLRESPLALTEEQEAALSQLSFHRYTCYLLEGATGSGKTEFYLQAIARTLQAGKQALVLIPEIGLTPQTVARFEQRFACSVAELHSNVSDSQRTNNWLAARDGRARIVIGTRLASLCPMQDLGIIIVDEEHDLSFKQQDGLRYSARDLSIYRANQLQIPIVLGSATPSLESFYNAIHGRFAHLRLTRRAGAAKPPTISRVDLRGKTLTAGLCDASVAVLEKTIERGQQAIVFVNRRGYAPSLLCHHCGWIAECPSCDANLTLHKAPYHLHCHHCDAQKPVNRHCPQCNSPDLNPRGLGTEQTEQWLEERFPDTPIIRIDRDSTRQKNSLQETLAVVKSGKPCILIGTQMLAKGHHFPNIALVVIADCDQGLMSADYRGPERMAQLVIQVAGRAGRGEIPGQVLIQSHSPDHPLLDLLLTKGYHLFARQLLNERQTAFLPPFTHQCLIRAESKRPQNAIDFLKMARQQLSSLMPPSQQLQYLGPIPARMERVNERFRYQLHITAGSRKALQKLLKEGIEKIDQQALARRTRWSVDVDPQEV</sequence>
<comment type="cofactor">
    <cofactor evidence="12">
        <name>Zn(2+)</name>
        <dbReference type="ChEBI" id="CHEBI:29105"/>
    </cofactor>
    <text evidence="12">Binds 2 zinc ions per subunit.</text>
</comment>
<accession>C5BRK6</accession>
<dbReference type="Pfam" id="PF00271">
    <property type="entry name" value="Helicase_C"/>
    <property type="match status" value="1"/>
</dbReference>
<dbReference type="GO" id="GO:0008270">
    <property type="term" value="F:zinc ion binding"/>
    <property type="evidence" value="ECO:0007669"/>
    <property type="project" value="UniProtKB-UniRule"/>
</dbReference>
<evidence type="ECO:0000259" key="13">
    <source>
        <dbReference type="PROSITE" id="PS51192"/>
    </source>
</evidence>
<comment type="subunit">
    <text evidence="12">Component of the replication restart primosome.</text>
</comment>